<dbReference type="EMBL" id="MU069616">
    <property type="protein sequence ID" value="KAF5837437.1"/>
    <property type="molecule type" value="Genomic_DNA"/>
</dbReference>
<sequence>MSETQYSARSVLITRDGRQRNILVCGGDPLPGSLQLLGIKETSFRYRYRRKSSKTRLGCALCQHSLGRLFWCKHVLMVHSVLHSFLLFSDWAV</sequence>
<reference evidence="1" key="1">
    <citation type="submission" date="2017-08" db="EMBL/GenBank/DDBJ databases">
        <authorList>
            <person name="Polle J.E."/>
            <person name="Barry K."/>
            <person name="Cushman J."/>
            <person name="Schmutz J."/>
            <person name="Tran D."/>
            <person name="Hathwaick L.T."/>
            <person name="Yim W.C."/>
            <person name="Jenkins J."/>
            <person name="Mckie-Krisberg Z.M."/>
            <person name="Prochnik S."/>
            <person name="Lindquist E."/>
            <person name="Dockter R.B."/>
            <person name="Adam C."/>
            <person name="Molina H."/>
            <person name="Bunkerborg J."/>
            <person name="Jin E."/>
            <person name="Buchheim M."/>
            <person name="Magnuson J."/>
        </authorList>
    </citation>
    <scope>NUCLEOTIDE SEQUENCE</scope>
    <source>
        <strain evidence="1">CCAP 19/18</strain>
    </source>
</reference>
<organism evidence="1 2">
    <name type="scientific">Dunaliella salina</name>
    <name type="common">Green alga</name>
    <name type="synonym">Protococcus salinus</name>
    <dbReference type="NCBI Taxonomy" id="3046"/>
    <lineage>
        <taxon>Eukaryota</taxon>
        <taxon>Viridiplantae</taxon>
        <taxon>Chlorophyta</taxon>
        <taxon>core chlorophytes</taxon>
        <taxon>Chlorophyceae</taxon>
        <taxon>CS clade</taxon>
        <taxon>Chlamydomonadales</taxon>
        <taxon>Dunaliellaceae</taxon>
        <taxon>Dunaliella</taxon>
    </lineage>
</organism>
<gene>
    <name evidence="1" type="ORF">DUNSADRAFT_4416</name>
</gene>
<evidence type="ECO:0000313" key="2">
    <source>
        <dbReference type="Proteomes" id="UP000815325"/>
    </source>
</evidence>
<keyword evidence="2" id="KW-1185">Reference proteome</keyword>
<dbReference type="Proteomes" id="UP000815325">
    <property type="component" value="Unassembled WGS sequence"/>
</dbReference>
<protein>
    <recommendedName>
        <fullName evidence="3">Encoded protein</fullName>
    </recommendedName>
</protein>
<proteinExistence type="predicted"/>
<name>A0ABQ7GS81_DUNSA</name>
<comment type="caution">
    <text evidence="1">The sequence shown here is derived from an EMBL/GenBank/DDBJ whole genome shotgun (WGS) entry which is preliminary data.</text>
</comment>
<evidence type="ECO:0000313" key="1">
    <source>
        <dbReference type="EMBL" id="KAF5837437.1"/>
    </source>
</evidence>
<evidence type="ECO:0008006" key="3">
    <source>
        <dbReference type="Google" id="ProtNLM"/>
    </source>
</evidence>
<accession>A0ABQ7GS81</accession>